<evidence type="ECO:0000313" key="2">
    <source>
        <dbReference type="Proteomes" id="UP000241346"/>
    </source>
</evidence>
<protein>
    <recommendedName>
        <fullName evidence="3">DNA helicase</fullName>
    </recommendedName>
</protein>
<dbReference type="Proteomes" id="UP000241346">
    <property type="component" value="Unassembled WGS sequence"/>
</dbReference>
<reference evidence="1 2" key="1">
    <citation type="submission" date="2018-03" db="EMBL/GenBank/DDBJ databases">
        <title>Whole genome sequencing of Histamine producing bacteria.</title>
        <authorList>
            <person name="Butler K."/>
        </authorList>
    </citation>
    <scope>NUCLEOTIDE SEQUENCE [LARGE SCALE GENOMIC DNA]</scope>
    <source>
        <strain evidence="1 2">DSM 19138</strain>
    </source>
</reference>
<evidence type="ECO:0000313" key="1">
    <source>
        <dbReference type="EMBL" id="PSW10322.1"/>
    </source>
</evidence>
<dbReference type="InterPro" id="IPR027417">
    <property type="entry name" value="P-loop_NTPase"/>
</dbReference>
<gene>
    <name evidence="1" type="ORF">C9J01_19125</name>
</gene>
<dbReference type="SUPFAM" id="SSF52540">
    <property type="entry name" value="P-loop containing nucleoside triphosphate hydrolases"/>
    <property type="match status" value="1"/>
</dbReference>
<accession>A0A2T3N9W3</accession>
<evidence type="ECO:0008006" key="3">
    <source>
        <dbReference type="Google" id="ProtNLM"/>
    </source>
</evidence>
<organism evidence="1 2">
    <name type="scientific">Photobacterium rosenbergii</name>
    <dbReference type="NCBI Taxonomy" id="294936"/>
    <lineage>
        <taxon>Bacteria</taxon>
        <taxon>Pseudomonadati</taxon>
        <taxon>Pseudomonadota</taxon>
        <taxon>Gammaproteobacteria</taxon>
        <taxon>Vibrionales</taxon>
        <taxon>Vibrionaceae</taxon>
        <taxon>Photobacterium</taxon>
    </lineage>
</organism>
<proteinExistence type="predicted"/>
<comment type="caution">
    <text evidence="1">The sequence shown here is derived from an EMBL/GenBank/DDBJ whole genome shotgun (WGS) entry which is preliminary data.</text>
</comment>
<name>A0A2T3N9W3_9GAMM</name>
<sequence>MERFYSNIAGCIRYSDYVDAAKWLDKAKEQLEEEAYSILLRKVVDKHPQIITHQHFAHLQMTSEVYTHQSEYINQLALLLSEGKPEEAEKLYREHLSFEEYPTFFTELEQAKKIYRLNSFKSKLKQELSQIEGELAIDVETHLNYGDRPYFRRVETSNANFYVTRSSNYGLSTFALKGKFARHLPWNHQMARSVLSTEINQVSEHGLVSLIGNYEPEAHNLKSVTYLTAQGRHYFEDAVHSLTIEDTTTQRDSGKIDVDNFMQMKEVIPTASQMRAIYASGNHIIDGPAGTGKSTSILQKILVLVNDEKISPNQIMVMVKHQGLVAPFKGLLSQMGIEGVEIIAVSDFLASQIGSNYQNLTQGNIDELVSISETLRDFLKKLKPKAKHSHMVTLPDCLDDGTLFELLKEHNAIQFDGEHLRARKEKREQELRKPFDVELEQRLSNKRAELSNLSNRDEFHHNFGMSDDDKEKLHQAKRKYSSLVDLRDMSDEEERVQYDTLIANLENKTFELEKRIKGRINHKGQLKVLHDLIEKRINDQLEDYELAEKNRIDNARRNEINNDLELNQIKRGLQQHQASLENVYGKIERATPESVIGYQDAESKTLLRTLAIREVKVLNTIIIDEAQDIPSVDIELVGFFTQQLILSGDEAQNENPDGVGSWLNLRHESGFVNKGQLSLHKLKHNFRQTYELGNLSYNFRQLMLGLEIEDLKEEYFENQKGFDKPTVTNKSLSAEVSRKLEYIQNHFIQKLPLVIIFEQQNETRMRLLIKELILSGLSVSVRQLKDHCDVCFLQAEQVAGKEFPVVISVVDEHTEDSTLYIMLSRAKFNLTVMVPKQSAVNGKLKTLAKHGIVTIE</sequence>
<dbReference type="Gene3D" id="3.40.50.300">
    <property type="entry name" value="P-loop containing nucleotide triphosphate hydrolases"/>
    <property type="match status" value="1"/>
</dbReference>
<dbReference type="AlphaFoldDB" id="A0A2T3N9W3"/>
<dbReference type="EMBL" id="PYMB01000011">
    <property type="protein sequence ID" value="PSW10322.1"/>
    <property type="molecule type" value="Genomic_DNA"/>
</dbReference>